<dbReference type="AlphaFoldDB" id="A0A2S9KCS9"/>
<dbReference type="InterPro" id="IPR000014">
    <property type="entry name" value="PAS"/>
</dbReference>
<evidence type="ECO:0000259" key="6">
    <source>
        <dbReference type="PROSITE" id="PS50110"/>
    </source>
</evidence>
<dbReference type="SMART" id="SM00387">
    <property type="entry name" value="HATPase_c"/>
    <property type="match status" value="1"/>
</dbReference>
<dbReference type="Pfam" id="PF00072">
    <property type="entry name" value="Response_reg"/>
    <property type="match status" value="1"/>
</dbReference>
<dbReference type="PANTHER" id="PTHR43065">
    <property type="entry name" value="SENSOR HISTIDINE KINASE"/>
    <property type="match status" value="1"/>
</dbReference>
<dbReference type="SMART" id="SM00448">
    <property type="entry name" value="REC"/>
    <property type="match status" value="1"/>
</dbReference>
<comment type="catalytic activity">
    <reaction evidence="1">
        <text>ATP + protein L-histidine = ADP + protein N-phospho-L-histidine.</text>
        <dbReference type="EC" id="2.7.13.3"/>
    </reaction>
</comment>
<evidence type="ECO:0000313" key="10">
    <source>
        <dbReference type="Proteomes" id="UP000481947"/>
    </source>
</evidence>
<dbReference type="InterPro" id="IPR005467">
    <property type="entry name" value="His_kinase_dom"/>
</dbReference>
<evidence type="ECO:0000313" key="7">
    <source>
        <dbReference type="EMBL" id="MYZ51598.1"/>
    </source>
</evidence>
<comment type="caution">
    <text evidence="8">The sequence shown here is derived from an EMBL/GenBank/DDBJ whole genome shotgun (WGS) entry which is preliminary data.</text>
</comment>
<dbReference type="Gene3D" id="1.10.287.130">
    <property type="match status" value="1"/>
</dbReference>
<dbReference type="SUPFAM" id="SSF47384">
    <property type="entry name" value="Homodimeric domain of signal transducing histidine kinase"/>
    <property type="match status" value="1"/>
</dbReference>
<dbReference type="Proteomes" id="UP000238326">
    <property type="component" value="Unassembled WGS sequence"/>
</dbReference>
<dbReference type="Pfam" id="PF00512">
    <property type="entry name" value="HisKA"/>
    <property type="match status" value="1"/>
</dbReference>
<gene>
    <name evidence="8" type="ORF">C6P61_11910</name>
    <name evidence="7" type="ORF">F5985_05475</name>
</gene>
<name>A0A2S9KCS9_9BURK</name>
<dbReference type="InterPro" id="IPR001789">
    <property type="entry name" value="Sig_transdc_resp-reg_receiver"/>
</dbReference>
<dbReference type="Pfam" id="PF08448">
    <property type="entry name" value="PAS_4"/>
    <property type="match status" value="1"/>
</dbReference>
<feature type="modified residue" description="4-aspartylphosphate" evidence="4">
    <location>
        <position position="618"/>
    </location>
</feature>
<reference evidence="7 10" key="2">
    <citation type="submission" date="2019-09" db="EMBL/GenBank/DDBJ databases">
        <title>Identification of Malikia spinosa a prominent benzene-, toluene-, and ethylbenzene-degrading bacterium: enrichment, isolation and whole genome sequencing.</title>
        <authorList>
            <person name="Tancsics A."/>
            <person name="Revesz F."/>
            <person name="Kriszt B."/>
        </authorList>
    </citation>
    <scope>NUCLEOTIDE SEQUENCE [LARGE SCALE GENOMIC DNA]</scope>
    <source>
        <strain evidence="7 10">AB6</strain>
    </source>
</reference>
<dbReference type="SUPFAM" id="SSF52172">
    <property type="entry name" value="CheY-like"/>
    <property type="match status" value="1"/>
</dbReference>
<dbReference type="InterPro" id="IPR011006">
    <property type="entry name" value="CheY-like_superfamily"/>
</dbReference>
<evidence type="ECO:0000256" key="1">
    <source>
        <dbReference type="ARBA" id="ARBA00000085"/>
    </source>
</evidence>
<reference evidence="8 9" key="1">
    <citation type="submission" date="2018-03" db="EMBL/GenBank/DDBJ databases">
        <title>Comparative genomics illustrates the genes involved in a hyperalkaliphilic mechanisms of Serpentinomonas isolated from highly-alkaline calcium-rich serpentinized springs.</title>
        <authorList>
            <person name="Suzuki S."/>
            <person name="Ishii S."/>
            <person name="Walworth N."/>
            <person name="Bird L."/>
            <person name="Kuenen J.G."/>
            <person name="Nealson K.H."/>
        </authorList>
    </citation>
    <scope>NUCLEOTIDE SEQUENCE [LARGE SCALE GENOMIC DNA]</scope>
    <source>
        <strain evidence="8 9">83</strain>
    </source>
</reference>
<evidence type="ECO:0000256" key="2">
    <source>
        <dbReference type="ARBA" id="ARBA00012438"/>
    </source>
</evidence>
<dbReference type="Pfam" id="PF12860">
    <property type="entry name" value="PAS_7"/>
    <property type="match status" value="1"/>
</dbReference>
<keyword evidence="8" id="KW-0808">Transferase</keyword>
<dbReference type="OrthoDB" id="8929028at2"/>
<dbReference type="InterPro" id="IPR036097">
    <property type="entry name" value="HisK_dim/P_sf"/>
</dbReference>
<dbReference type="Proteomes" id="UP000481947">
    <property type="component" value="Unassembled WGS sequence"/>
</dbReference>
<dbReference type="InterPro" id="IPR003594">
    <property type="entry name" value="HATPase_dom"/>
</dbReference>
<dbReference type="InterPro" id="IPR013656">
    <property type="entry name" value="PAS_4"/>
</dbReference>
<protein>
    <recommendedName>
        <fullName evidence="2">histidine kinase</fullName>
        <ecNumber evidence="2">2.7.13.3</ecNumber>
    </recommendedName>
</protein>
<organism evidence="8 9">
    <name type="scientific">Malikia spinosa</name>
    <dbReference type="NCBI Taxonomy" id="86180"/>
    <lineage>
        <taxon>Bacteria</taxon>
        <taxon>Pseudomonadati</taxon>
        <taxon>Pseudomonadota</taxon>
        <taxon>Betaproteobacteria</taxon>
        <taxon>Burkholderiales</taxon>
        <taxon>Comamonadaceae</taxon>
        <taxon>Malikia</taxon>
    </lineage>
</organism>
<dbReference type="EMBL" id="VYSB01000004">
    <property type="protein sequence ID" value="MYZ51598.1"/>
    <property type="molecule type" value="Genomic_DNA"/>
</dbReference>
<dbReference type="PROSITE" id="PS50109">
    <property type="entry name" value="HIS_KIN"/>
    <property type="match status" value="1"/>
</dbReference>
<dbReference type="SUPFAM" id="SSF55785">
    <property type="entry name" value="PYP-like sensor domain (PAS domain)"/>
    <property type="match status" value="2"/>
</dbReference>
<keyword evidence="3 4" id="KW-0597">Phosphoprotein</keyword>
<dbReference type="RefSeq" id="WP_105730155.1">
    <property type="nucleotide sequence ID" value="NZ_PVLR01000035.1"/>
</dbReference>
<dbReference type="CDD" id="cd00130">
    <property type="entry name" value="PAS"/>
    <property type="match status" value="1"/>
</dbReference>
<keyword evidence="9" id="KW-1185">Reference proteome</keyword>
<dbReference type="EC" id="2.7.13.3" evidence="2"/>
<evidence type="ECO:0000313" key="8">
    <source>
        <dbReference type="EMBL" id="PRD68267.1"/>
    </source>
</evidence>
<evidence type="ECO:0000313" key="9">
    <source>
        <dbReference type="Proteomes" id="UP000238326"/>
    </source>
</evidence>
<dbReference type="InterPro" id="IPR035965">
    <property type="entry name" value="PAS-like_dom_sf"/>
</dbReference>
<dbReference type="Gene3D" id="3.30.565.10">
    <property type="entry name" value="Histidine kinase-like ATPase, C-terminal domain"/>
    <property type="match status" value="1"/>
</dbReference>
<keyword evidence="8" id="KW-0418">Kinase</keyword>
<dbReference type="Pfam" id="PF02518">
    <property type="entry name" value="HATPase_c"/>
    <property type="match status" value="1"/>
</dbReference>
<dbReference type="Gene3D" id="3.30.450.20">
    <property type="entry name" value="PAS domain"/>
    <property type="match status" value="2"/>
</dbReference>
<proteinExistence type="predicted"/>
<dbReference type="InterPro" id="IPR036890">
    <property type="entry name" value="HATPase_C_sf"/>
</dbReference>
<feature type="domain" description="Histidine kinase" evidence="5">
    <location>
        <begin position="320"/>
        <end position="542"/>
    </location>
</feature>
<dbReference type="PRINTS" id="PR00344">
    <property type="entry name" value="BCTRLSENSOR"/>
</dbReference>
<accession>A0A2S9KCS9</accession>
<feature type="domain" description="Response regulatory" evidence="6">
    <location>
        <begin position="568"/>
        <end position="679"/>
    </location>
</feature>
<dbReference type="PANTHER" id="PTHR43065:SF42">
    <property type="entry name" value="TWO-COMPONENT SENSOR PPRA"/>
    <property type="match status" value="1"/>
</dbReference>
<dbReference type="SMART" id="SM00091">
    <property type="entry name" value="PAS"/>
    <property type="match status" value="2"/>
</dbReference>
<dbReference type="InterPro" id="IPR004358">
    <property type="entry name" value="Sig_transdc_His_kin-like_C"/>
</dbReference>
<evidence type="ECO:0000256" key="4">
    <source>
        <dbReference type="PROSITE-ProRule" id="PRU00169"/>
    </source>
</evidence>
<evidence type="ECO:0000256" key="3">
    <source>
        <dbReference type="ARBA" id="ARBA00022553"/>
    </source>
</evidence>
<sequence>MDAEVQHHHPLPAEPQRCEALQAALDLIDQGIILVDKDLKLVAWNRCFLRLFDFPPEMAYPGAPVESFIRYNALRGEYGPGDPKQQTAERVAVARSFQEYEIERIRPNGTVLSVRGLAVPGRGLMTFYSDVTEARHREALIREQNAWLEARVAERTAELLQTNAHLRQALEHNEAIALSLVRSEGRMRLITDSIPALLAYFGHDRHYHYVNRGYRDWFGIDPSKPETIKARAFLGEDTYSRIRPYVMQAIRGSAVTFEYEVQTVHRGLRVARTSLIPETSPQGEVVGCFELTFDVTDERLAHDRMAQAQKMEALGLLTGGLAHDFNNILAVVQGNLTALAEIPALSPYLNDYLKPALDAALRGSHLIRGLLSFARKHPLSSRVEDLNLCLARTATLLRGVLPDSLSFVTEPWPQPLFVCLDPNQLQDALLNLALNARDATGGKGRITIRCSQVTLGPEAAAKLDLAAGQYARISVEDDGCGMDQLTMDRVFEPFFSTKAPGQGSGMGMAMVYGFVQQSAGAIELRSQVEQGTTVSLFFPLPGSVTLPADPVDAPSLAPEIPSEGRRGLALLVEDDPGLRQLLRRELLDIGFSVIEAENGAEALDLIDHTQGIELLLSDVVMPGSIDGLQVVAHARAKGSIPRIVLMSAFVPNRAVAAEVPFLQKPFSRAELQLALSSARP</sequence>
<dbReference type="GO" id="GO:0000155">
    <property type="term" value="F:phosphorelay sensor kinase activity"/>
    <property type="evidence" value="ECO:0007669"/>
    <property type="project" value="InterPro"/>
</dbReference>
<dbReference type="PROSITE" id="PS50110">
    <property type="entry name" value="RESPONSE_REGULATORY"/>
    <property type="match status" value="1"/>
</dbReference>
<dbReference type="SUPFAM" id="SSF55874">
    <property type="entry name" value="ATPase domain of HSP90 chaperone/DNA topoisomerase II/histidine kinase"/>
    <property type="match status" value="1"/>
</dbReference>
<dbReference type="InterPro" id="IPR003661">
    <property type="entry name" value="HisK_dim/P_dom"/>
</dbReference>
<dbReference type="SMART" id="SM00388">
    <property type="entry name" value="HisKA"/>
    <property type="match status" value="1"/>
</dbReference>
<dbReference type="EMBL" id="PVLR01000035">
    <property type="protein sequence ID" value="PRD68267.1"/>
    <property type="molecule type" value="Genomic_DNA"/>
</dbReference>
<dbReference type="CDD" id="cd00082">
    <property type="entry name" value="HisKA"/>
    <property type="match status" value="1"/>
</dbReference>
<evidence type="ECO:0000259" key="5">
    <source>
        <dbReference type="PROSITE" id="PS50109"/>
    </source>
</evidence>
<dbReference type="Gene3D" id="3.40.50.2300">
    <property type="match status" value="1"/>
</dbReference>